<evidence type="ECO:0000313" key="1">
    <source>
        <dbReference type="EMBL" id="CAH1427965.1"/>
    </source>
</evidence>
<proteinExistence type="predicted"/>
<name>A0AAU9N187_9ASTR</name>
<dbReference type="SUPFAM" id="SSF54001">
    <property type="entry name" value="Cysteine proteinases"/>
    <property type="match status" value="1"/>
</dbReference>
<dbReference type="Gene3D" id="3.40.395.10">
    <property type="entry name" value="Adenoviral Proteinase, Chain A"/>
    <property type="match status" value="1"/>
</dbReference>
<keyword evidence="2" id="KW-1185">Reference proteome</keyword>
<accession>A0AAU9N187</accession>
<protein>
    <recommendedName>
        <fullName evidence="3">Ubiquitin-like protease family profile domain-containing protein</fullName>
    </recommendedName>
</protein>
<dbReference type="EMBL" id="CAKMRJ010002223">
    <property type="protein sequence ID" value="CAH1427965.1"/>
    <property type="molecule type" value="Genomic_DNA"/>
</dbReference>
<dbReference type="InterPro" id="IPR038765">
    <property type="entry name" value="Papain-like_cys_pep_sf"/>
</dbReference>
<dbReference type="AlphaFoldDB" id="A0AAU9N187"/>
<dbReference type="Proteomes" id="UP001157418">
    <property type="component" value="Unassembled WGS sequence"/>
</dbReference>
<evidence type="ECO:0000313" key="2">
    <source>
        <dbReference type="Proteomes" id="UP001157418"/>
    </source>
</evidence>
<evidence type="ECO:0008006" key="3">
    <source>
        <dbReference type="Google" id="ProtNLM"/>
    </source>
</evidence>
<reference evidence="1 2" key="1">
    <citation type="submission" date="2022-01" db="EMBL/GenBank/DDBJ databases">
        <authorList>
            <person name="Xiong W."/>
            <person name="Schranz E."/>
        </authorList>
    </citation>
    <scope>NUCLEOTIDE SEQUENCE [LARGE SCALE GENOMIC DNA]</scope>
</reference>
<organism evidence="1 2">
    <name type="scientific">Lactuca virosa</name>
    <dbReference type="NCBI Taxonomy" id="75947"/>
    <lineage>
        <taxon>Eukaryota</taxon>
        <taxon>Viridiplantae</taxon>
        <taxon>Streptophyta</taxon>
        <taxon>Embryophyta</taxon>
        <taxon>Tracheophyta</taxon>
        <taxon>Spermatophyta</taxon>
        <taxon>Magnoliopsida</taxon>
        <taxon>eudicotyledons</taxon>
        <taxon>Gunneridae</taxon>
        <taxon>Pentapetalae</taxon>
        <taxon>asterids</taxon>
        <taxon>campanulids</taxon>
        <taxon>Asterales</taxon>
        <taxon>Asteraceae</taxon>
        <taxon>Cichorioideae</taxon>
        <taxon>Cichorieae</taxon>
        <taxon>Lactucinae</taxon>
        <taxon>Lactuca</taxon>
    </lineage>
</organism>
<comment type="caution">
    <text evidence="1">The sequence shown here is derived from an EMBL/GenBank/DDBJ whole genome shotgun (WGS) entry which is preliminary data.</text>
</comment>
<gene>
    <name evidence="1" type="ORF">LVIROSA_LOCUS14931</name>
</gene>
<sequence length="143" mass="16328">MIEIPLQGDALLLIPLEEEFILKVKDALGHILSWPRHLVIRCSDLWLYVNNILFNKIKYGPPERDHGICCVNPIVFSPSNHKGKSKNIDDASRSVADQLSTRNGNDIILLSYNLRRHWVLVVLDMKLATCYYRDSLSSSNVNL</sequence>